<feature type="compositionally biased region" description="Low complexity" evidence="1">
    <location>
        <begin position="444"/>
        <end position="453"/>
    </location>
</feature>
<dbReference type="EMBL" id="JBIRYL010000019">
    <property type="protein sequence ID" value="MFI2234002.1"/>
    <property type="molecule type" value="Genomic_DNA"/>
</dbReference>
<accession>A0ABW7W9H4</accession>
<feature type="region of interest" description="Disordered" evidence="1">
    <location>
        <begin position="108"/>
        <end position="138"/>
    </location>
</feature>
<gene>
    <name evidence="2" type="ORF">ACH49Z_29560</name>
</gene>
<name>A0ABW7W9H4_9NOCA</name>
<feature type="region of interest" description="Disordered" evidence="1">
    <location>
        <begin position="276"/>
        <end position="554"/>
    </location>
</feature>
<organism evidence="2 3">
    <name type="scientific">Nocardia testacea</name>
    <dbReference type="NCBI Taxonomy" id="248551"/>
    <lineage>
        <taxon>Bacteria</taxon>
        <taxon>Bacillati</taxon>
        <taxon>Actinomycetota</taxon>
        <taxon>Actinomycetes</taxon>
        <taxon>Mycobacteriales</taxon>
        <taxon>Nocardiaceae</taxon>
        <taxon>Nocardia</taxon>
    </lineage>
</organism>
<sequence>MSAVSVSDTEVRTILAGAVDLARSALVDLEPTGVGAHLGVRAEDECSATHRFEATLPGYHGWQWAVVVAAAPDTDRVTVSESALLPGPDALVAPEFVPWEQRIRPGDLAPGDLLAPPADDPRLAPGYTATGDPEIDETAPEVGLGRKQVLSREGRAEAAERWYAEYGPDAEMAKAAPGSCASCGFYLPLAGALRACFGVCANAMGADGHVVHMGYGCGAHSDTQLPTGAGSPIYQAYDDAAVELVAVPPKAPEAGAASAAAAEADIAPDAVVPGQTVGAAPQANEPEPDATGAPESGPTAEVAGPAGNETAGSATAGPPAGIAAESGTEGTLDAATETGTETVAESSSETVAESSTETVGESDSGPVTGPSPESVAESSPGPVAESSTGPVGESDAAATVESSAEPVTEPSSVPTAESGTGSVAEATSARDTGGSDAQSGPGSAAEAVDAPAAETTGDQVAEVDSETADRTAARPVDTGTAGAGSAAATAEPVEVTTEGADPAEPGLATTASDASRPAPDHASAAAADPGTDTDATDRTGGEDAGTDSGEETAP</sequence>
<dbReference type="Proteomes" id="UP001611494">
    <property type="component" value="Unassembled WGS sequence"/>
</dbReference>
<reference evidence="2 3" key="1">
    <citation type="submission" date="2024-10" db="EMBL/GenBank/DDBJ databases">
        <title>The Natural Products Discovery Center: Release of the First 8490 Sequenced Strains for Exploring Actinobacteria Biosynthetic Diversity.</title>
        <authorList>
            <person name="Kalkreuter E."/>
            <person name="Kautsar S.A."/>
            <person name="Yang D."/>
            <person name="Bader C.D."/>
            <person name="Teijaro C.N."/>
            <person name="Fluegel L."/>
            <person name="Davis C.M."/>
            <person name="Simpson J.R."/>
            <person name="Lauterbach L."/>
            <person name="Steele A.D."/>
            <person name="Gui C."/>
            <person name="Meng S."/>
            <person name="Li G."/>
            <person name="Viehrig K."/>
            <person name="Ye F."/>
            <person name="Su P."/>
            <person name="Kiefer A.F."/>
            <person name="Nichols A."/>
            <person name="Cepeda A.J."/>
            <person name="Yan W."/>
            <person name="Fan B."/>
            <person name="Jiang Y."/>
            <person name="Adhikari A."/>
            <person name="Zheng C.-J."/>
            <person name="Schuster L."/>
            <person name="Cowan T.M."/>
            <person name="Smanski M.J."/>
            <person name="Chevrette M.G."/>
            <person name="De Carvalho L.P.S."/>
            <person name="Shen B."/>
        </authorList>
    </citation>
    <scope>NUCLEOTIDE SEQUENCE [LARGE SCALE GENOMIC DNA]</scope>
    <source>
        <strain evidence="2 3">NPDC019377</strain>
    </source>
</reference>
<dbReference type="Pfam" id="PF11228">
    <property type="entry name" value="DUF3027"/>
    <property type="match status" value="1"/>
</dbReference>
<proteinExistence type="predicted"/>
<feature type="compositionally biased region" description="Low complexity" evidence="1">
    <location>
        <begin position="310"/>
        <end position="324"/>
    </location>
</feature>
<feature type="compositionally biased region" description="Low complexity" evidence="1">
    <location>
        <begin position="334"/>
        <end position="362"/>
    </location>
</feature>
<keyword evidence="3" id="KW-1185">Reference proteome</keyword>
<feature type="compositionally biased region" description="Polar residues" evidence="1">
    <location>
        <begin position="409"/>
        <end position="421"/>
    </location>
</feature>
<feature type="compositionally biased region" description="Low complexity" evidence="1">
    <location>
        <begin position="511"/>
        <end position="533"/>
    </location>
</feature>
<feature type="compositionally biased region" description="Low complexity" evidence="1">
    <location>
        <begin position="108"/>
        <end position="117"/>
    </location>
</feature>
<dbReference type="InterPro" id="IPR021391">
    <property type="entry name" value="DUF3027"/>
</dbReference>
<protein>
    <submittedName>
        <fullName evidence="2">DUF3027 domain-containing protein</fullName>
    </submittedName>
</protein>
<comment type="caution">
    <text evidence="2">The sequence shown here is derived from an EMBL/GenBank/DDBJ whole genome shotgun (WGS) entry which is preliminary data.</text>
</comment>
<dbReference type="RefSeq" id="WP_397066529.1">
    <property type="nucleotide sequence ID" value="NZ_JBIRYL010000019.1"/>
</dbReference>
<evidence type="ECO:0000313" key="2">
    <source>
        <dbReference type="EMBL" id="MFI2234002.1"/>
    </source>
</evidence>
<feature type="compositionally biased region" description="Acidic residues" evidence="1">
    <location>
        <begin position="544"/>
        <end position="554"/>
    </location>
</feature>
<evidence type="ECO:0000313" key="3">
    <source>
        <dbReference type="Proteomes" id="UP001611494"/>
    </source>
</evidence>
<feature type="compositionally biased region" description="Low complexity" evidence="1">
    <location>
        <begin position="478"/>
        <end position="500"/>
    </location>
</feature>
<evidence type="ECO:0000256" key="1">
    <source>
        <dbReference type="SAM" id="MobiDB-lite"/>
    </source>
</evidence>